<dbReference type="SUPFAM" id="SSF49265">
    <property type="entry name" value="Fibronectin type III"/>
    <property type="match status" value="1"/>
</dbReference>
<evidence type="ECO:0000256" key="4">
    <source>
        <dbReference type="ARBA" id="ARBA00022729"/>
    </source>
</evidence>
<dbReference type="CDD" id="cd00161">
    <property type="entry name" value="beta-trefoil_Ricin-like"/>
    <property type="match status" value="1"/>
</dbReference>
<keyword evidence="3" id="KW-0479">Metal-binding</keyword>
<dbReference type="PANTHER" id="PTHR45953">
    <property type="entry name" value="IDURONATE 2-SULFATASE"/>
    <property type="match status" value="1"/>
</dbReference>
<keyword evidence="6" id="KW-0106">Calcium</keyword>
<evidence type="ECO:0000256" key="3">
    <source>
        <dbReference type="ARBA" id="ARBA00022723"/>
    </source>
</evidence>
<dbReference type="InterPro" id="IPR036116">
    <property type="entry name" value="FN3_sf"/>
</dbReference>
<evidence type="ECO:0000256" key="2">
    <source>
        <dbReference type="ARBA" id="ARBA00008779"/>
    </source>
</evidence>
<dbReference type="CDD" id="cd00063">
    <property type="entry name" value="FN3"/>
    <property type="match status" value="1"/>
</dbReference>
<dbReference type="Pfam" id="PF00884">
    <property type="entry name" value="Sulfatase"/>
    <property type="match status" value="1"/>
</dbReference>
<dbReference type="CDD" id="cd16030">
    <property type="entry name" value="iduronate-2-sulfatase"/>
    <property type="match status" value="1"/>
</dbReference>
<dbReference type="AlphaFoldDB" id="A0A315Z4T3"/>
<evidence type="ECO:0000256" key="6">
    <source>
        <dbReference type="ARBA" id="ARBA00022837"/>
    </source>
</evidence>
<dbReference type="InterPro" id="IPR013783">
    <property type="entry name" value="Ig-like_fold"/>
</dbReference>
<dbReference type="InterPro" id="IPR017850">
    <property type="entry name" value="Alkaline_phosphatase_core_sf"/>
</dbReference>
<feature type="domain" description="Sulfatase N-terminal" evidence="8">
    <location>
        <begin position="33"/>
        <end position="372"/>
    </location>
</feature>
<keyword evidence="11" id="KW-1185">Reference proteome</keyword>
<reference evidence="10 11" key="1">
    <citation type="submission" date="2018-03" db="EMBL/GenBank/DDBJ databases">
        <title>Genomic Encyclopedia of Archaeal and Bacterial Type Strains, Phase II (KMG-II): from individual species to whole genera.</title>
        <authorList>
            <person name="Goeker M."/>
        </authorList>
    </citation>
    <scope>NUCLEOTIDE SEQUENCE [LARGE SCALE GENOMIC DNA]</scope>
    <source>
        <strain evidence="10 11">DSM 28229</strain>
    </source>
</reference>
<protein>
    <submittedName>
        <fullName evidence="10">Putative secreted protein (Por secretion system target)</fullName>
    </submittedName>
</protein>
<evidence type="ECO:0000256" key="5">
    <source>
        <dbReference type="ARBA" id="ARBA00022801"/>
    </source>
</evidence>
<feature type="signal peptide" evidence="7">
    <location>
        <begin position="1"/>
        <end position="30"/>
    </location>
</feature>
<evidence type="ECO:0000256" key="1">
    <source>
        <dbReference type="ARBA" id="ARBA00001913"/>
    </source>
</evidence>
<dbReference type="SUPFAM" id="SSF50370">
    <property type="entry name" value="Ricin B-like lectins"/>
    <property type="match status" value="1"/>
</dbReference>
<dbReference type="InterPro" id="IPR035992">
    <property type="entry name" value="Ricin_B-like_lectins"/>
</dbReference>
<keyword evidence="4 7" id="KW-0732">Signal</keyword>
<accession>A0A315Z4T3</accession>
<dbReference type="InterPro" id="IPR026444">
    <property type="entry name" value="Secre_tail"/>
</dbReference>
<dbReference type="InterPro" id="IPR000917">
    <property type="entry name" value="Sulfatase_N"/>
</dbReference>
<comment type="cofactor">
    <cofactor evidence="1">
        <name>Ca(2+)</name>
        <dbReference type="ChEBI" id="CHEBI:29108"/>
    </cofactor>
</comment>
<evidence type="ECO:0000313" key="10">
    <source>
        <dbReference type="EMBL" id="PWJ37883.1"/>
    </source>
</evidence>
<feature type="domain" description="Secretion system C-terminal sorting" evidence="9">
    <location>
        <begin position="737"/>
        <end position="792"/>
    </location>
</feature>
<dbReference type="EMBL" id="QGDO01000008">
    <property type="protein sequence ID" value="PWJ37883.1"/>
    <property type="molecule type" value="Genomic_DNA"/>
</dbReference>
<evidence type="ECO:0000313" key="11">
    <source>
        <dbReference type="Proteomes" id="UP000245535"/>
    </source>
</evidence>
<comment type="similarity">
    <text evidence="2">Belongs to the sulfatase family.</text>
</comment>
<dbReference type="NCBIfam" id="TIGR04183">
    <property type="entry name" value="Por_Secre_tail"/>
    <property type="match status" value="1"/>
</dbReference>
<evidence type="ECO:0000259" key="8">
    <source>
        <dbReference type="Pfam" id="PF00884"/>
    </source>
</evidence>
<gene>
    <name evidence="10" type="ORF">BC781_10818</name>
</gene>
<feature type="chain" id="PRO_5016462041" evidence="7">
    <location>
        <begin position="31"/>
        <end position="798"/>
    </location>
</feature>
<organism evidence="10 11">
    <name type="scientific">Sediminitomix flava</name>
    <dbReference type="NCBI Taxonomy" id="379075"/>
    <lineage>
        <taxon>Bacteria</taxon>
        <taxon>Pseudomonadati</taxon>
        <taxon>Bacteroidota</taxon>
        <taxon>Cytophagia</taxon>
        <taxon>Cytophagales</taxon>
        <taxon>Flammeovirgaceae</taxon>
        <taxon>Sediminitomix</taxon>
    </lineage>
</organism>
<dbReference type="Gene3D" id="2.60.40.10">
    <property type="entry name" value="Immunoglobulins"/>
    <property type="match status" value="1"/>
</dbReference>
<name>A0A315Z4T3_SEDFL</name>
<dbReference type="Pfam" id="PF18962">
    <property type="entry name" value="Por_Secre_tail"/>
    <property type="match status" value="1"/>
</dbReference>
<evidence type="ECO:0000259" key="9">
    <source>
        <dbReference type="Pfam" id="PF18962"/>
    </source>
</evidence>
<dbReference type="GO" id="GO:0046872">
    <property type="term" value="F:metal ion binding"/>
    <property type="evidence" value="ECO:0007669"/>
    <property type="project" value="UniProtKB-KW"/>
</dbReference>
<dbReference type="InterPro" id="IPR035874">
    <property type="entry name" value="IDS"/>
</dbReference>
<dbReference type="SUPFAM" id="SSF53649">
    <property type="entry name" value="Alkaline phosphatase-like"/>
    <property type="match status" value="1"/>
</dbReference>
<dbReference type="PANTHER" id="PTHR45953:SF1">
    <property type="entry name" value="IDURONATE 2-SULFATASE"/>
    <property type="match status" value="1"/>
</dbReference>
<dbReference type="InterPro" id="IPR003961">
    <property type="entry name" value="FN3_dom"/>
</dbReference>
<dbReference type="GO" id="GO:0005737">
    <property type="term" value="C:cytoplasm"/>
    <property type="evidence" value="ECO:0007669"/>
    <property type="project" value="TreeGrafter"/>
</dbReference>
<keyword evidence="5" id="KW-0378">Hydrolase</keyword>
<dbReference type="Gene3D" id="3.40.720.10">
    <property type="entry name" value="Alkaline Phosphatase, subunit A"/>
    <property type="match status" value="1"/>
</dbReference>
<proteinExistence type="inferred from homology"/>
<dbReference type="Proteomes" id="UP000245535">
    <property type="component" value="Unassembled WGS sequence"/>
</dbReference>
<evidence type="ECO:0000256" key="7">
    <source>
        <dbReference type="SAM" id="SignalP"/>
    </source>
</evidence>
<dbReference type="GO" id="GO:0004423">
    <property type="term" value="F:iduronate-2-sulfatase activity"/>
    <property type="evidence" value="ECO:0007669"/>
    <property type="project" value="InterPro"/>
</dbReference>
<comment type="caution">
    <text evidence="10">The sequence shown here is derived from an EMBL/GenBank/DDBJ whole genome shotgun (WGS) entry which is preliminary data.</text>
</comment>
<sequence>MLNSLPQKGSRMQIILLLFFSFAVSNTANAQQKNVLFIMADDFNNWLNKTGYYPDAITPNLDALADKGVLFTDAHASSPVCNPSRNAIWSGIRPSTSGIDNNSGGYIRDISGFEKVITMNEHFQREGYHLFGGGKLYHPGNMNNEKADPNNWDELYKKGTGSPGGASYQWASPTDALFKWSAGEFKLEDANDTKLANATANWIQSYQGNKPFFAAVGLFRPHLPWNAHKQFFDMFSPNNLPYPKGYLANDDEDVPTNYNGRETYEQVQADGKYKDALRAYLANMAYADYNVGIMLDALENSVHKNNTIVVFIGDHGWHLGEKDRFSKHAVFDIAHRTTMIIYDPSAADNGKKCTKVVSLQDLYPTLVALCGIEEKSDIQGNDISPLLRDVNDNAWDKPIFMSYSGTQIVKTNKWRLIDNGNNSQLYDIENDPYEWTNLYGQNGYTENSATVTSLRSEISQMLQEGNQLSVVKGYGQTGNGTAPTEYTGEESPSPCNGIQDITDLSATVNSCSEIQLSWSAIPCATQYIVRRKANGATTYTNLGTVVQNSFTDTDVQENNNYIYQVRPYDGTTKKVSNNPSVNTSNCVIPTSSFLYIDHKSSGKRLTDSNGVTTKGVGNTGNWVQWEQVPTSNDYFYLVLRATGEKLGSSDGENVSMFEASNTSDLVQWKWIRVDNTWSRLENKAHTQWLHVKPDGISNMRIGPLSWTGDNTQWKYTSVSSNSRKSEEFAIETGFRIAPNPAGDLLYIIGAKTQTEINIYSLEGKHLLKSKGKLVDISSLKRGLYIVQIEEHSLRLIKE</sequence>